<dbReference type="PANTHER" id="PTHR33337:SF40">
    <property type="entry name" value="CENP-V_GFA DOMAIN-CONTAINING PROTEIN-RELATED"/>
    <property type="match status" value="1"/>
</dbReference>
<dbReference type="InterPro" id="IPR011057">
    <property type="entry name" value="Mss4-like_sf"/>
</dbReference>
<evidence type="ECO:0000256" key="2">
    <source>
        <dbReference type="ARBA" id="ARBA00022723"/>
    </source>
</evidence>
<evidence type="ECO:0000313" key="6">
    <source>
        <dbReference type="EMBL" id="EMD36274.1"/>
    </source>
</evidence>
<dbReference type="Gene3D" id="3.90.1590.10">
    <property type="entry name" value="glutathione-dependent formaldehyde- activating enzyme (gfa)"/>
    <property type="match status" value="1"/>
</dbReference>
<reference evidence="6 7" key="1">
    <citation type="journal article" date="2012" name="Proc. Natl. Acad. Sci. U.S.A.">
        <title>Comparative genomics of Ceriporiopsis subvermispora and Phanerochaete chrysosporium provide insight into selective ligninolysis.</title>
        <authorList>
            <person name="Fernandez-Fueyo E."/>
            <person name="Ruiz-Duenas F.J."/>
            <person name="Ferreira P."/>
            <person name="Floudas D."/>
            <person name="Hibbett D.S."/>
            <person name="Canessa P."/>
            <person name="Larrondo L.F."/>
            <person name="James T.Y."/>
            <person name="Seelenfreund D."/>
            <person name="Lobos S."/>
            <person name="Polanco R."/>
            <person name="Tello M."/>
            <person name="Honda Y."/>
            <person name="Watanabe T."/>
            <person name="Watanabe T."/>
            <person name="Ryu J.S."/>
            <person name="Kubicek C.P."/>
            <person name="Schmoll M."/>
            <person name="Gaskell J."/>
            <person name="Hammel K.E."/>
            <person name="St John F.J."/>
            <person name="Vanden Wymelenberg A."/>
            <person name="Sabat G."/>
            <person name="Splinter BonDurant S."/>
            <person name="Syed K."/>
            <person name="Yadav J.S."/>
            <person name="Doddapaneni H."/>
            <person name="Subramanian V."/>
            <person name="Lavin J.L."/>
            <person name="Oguiza J.A."/>
            <person name="Perez G."/>
            <person name="Pisabarro A.G."/>
            <person name="Ramirez L."/>
            <person name="Santoyo F."/>
            <person name="Master E."/>
            <person name="Coutinho P.M."/>
            <person name="Henrissat B."/>
            <person name="Lombard V."/>
            <person name="Magnuson J.K."/>
            <person name="Kuees U."/>
            <person name="Hori C."/>
            <person name="Igarashi K."/>
            <person name="Samejima M."/>
            <person name="Held B.W."/>
            <person name="Barry K.W."/>
            <person name="LaButti K.M."/>
            <person name="Lapidus A."/>
            <person name="Lindquist E.A."/>
            <person name="Lucas S.M."/>
            <person name="Riley R."/>
            <person name="Salamov A.A."/>
            <person name="Hoffmeister D."/>
            <person name="Schwenk D."/>
            <person name="Hadar Y."/>
            <person name="Yarden O."/>
            <person name="de Vries R.P."/>
            <person name="Wiebenga A."/>
            <person name="Stenlid J."/>
            <person name="Eastwood D."/>
            <person name="Grigoriev I.V."/>
            <person name="Berka R.M."/>
            <person name="Blanchette R.A."/>
            <person name="Kersten P."/>
            <person name="Martinez A.T."/>
            <person name="Vicuna R."/>
            <person name="Cullen D."/>
        </authorList>
    </citation>
    <scope>NUCLEOTIDE SEQUENCE [LARGE SCALE GENOMIC DNA]</scope>
    <source>
        <strain evidence="6 7">B</strain>
    </source>
</reference>
<dbReference type="SUPFAM" id="SSF51316">
    <property type="entry name" value="Mss4-like"/>
    <property type="match status" value="1"/>
</dbReference>
<dbReference type="InterPro" id="IPR006913">
    <property type="entry name" value="CENP-V/GFA"/>
</dbReference>
<dbReference type="PROSITE" id="PS51891">
    <property type="entry name" value="CENP_V_GFA"/>
    <property type="match status" value="1"/>
</dbReference>
<name>M2PJ90_CERS8</name>
<feature type="domain" description="CENP-V/GFA" evidence="5">
    <location>
        <begin position="1"/>
        <end position="112"/>
    </location>
</feature>
<dbReference type="GO" id="GO:0016846">
    <property type="term" value="F:carbon-sulfur lyase activity"/>
    <property type="evidence" value="ECO:0007669"/>
    <property type="project" value="InterPro"/>
</dbReference>
<evidence type="ECO:0000256" key="3">
    <source>
        <dbReference type="ARBA" id="ARBA00022833"/>
    </source>
</evidence>
<accession>M2PJ90</accession>
<sequence length="147" mass="16658">MKGSCFCGSVTYALSQPPVLAAYCHCTLCQRLTGCPFVHTVHFEHDAFRWTHSEPHDAALDSFSLPIKPWKTRWRCKTCGVCVAGHNTKTGRWSVWGGTFERDEEGKIESWDSIKPTTHIFYGTRTLDVDDELGKWEGYADKSNRLG</sequence>
<dbReference type="HOGENOM" id="CLU_055491_8_1_1"/>
<dbReference type="GO" id="GO:0046872">
    <property type="term" value="F:metal ion binding"/>
    <property type="evidence" value="ECO:0007669"/>
    <property type="project" value="UniProtKB-KW"/>
</dbReference>
<dbReference type="AlphaFoldDB" id="M2PJ90"/>
<dbReference type="EMBL" id="KB445798">
    <property type="protein sequence ID" value="EMD36274.1"/>
    <property type="molecule type" value="Genomic_DNA"/>
</dbReference>
<keyword evidence="4" id="KW-0456">Lyase</keyword>
<keyword evidence="7" id="KW-1185">Reference proteome</keyword>
<evidence type="ECO:0000259" key="5">
    <source>
        <dbReference type="PROSITE" id="PS51891"/>
    </source>
</evidence>
<dbReference type="STRING" id="914234.M2PJ90"/>
<keyword evidence="2" id="KW-0479">Metal-binding</keyword>
<gene>
    <name evidence="6" type="ORF">CERSUDRAFT_115228</name>
</gene>
<dbReference type="OrthoDB" id="9970124at2759"/>
<evidence type="ECO:0000313" key="7">
    <source>
        <dbReference type="Proteomes" id="UP000016930"/>
    </source>
</evidence>
<proteinExistence type="inferred from homology"/>
<keyword evidence="3" id="KW-0862">Zinc</keyword>
<protein>
    <recommendedName>
        <fullName evidence="5">CENP-V/GFA domain-containing protein</fullName>
    </recommendedName>
</protein>
<evidence type="ECO:0000256" key="4">
    <source>
        <dbReference type="ARBA" id="ARBA00023239"/>
    </source>
</evidence>
<comment type="similarity">
    <text evidence="1">Belongs to the Gfa family.</text>
</comment>
<evidence type="ECO:0000256" key="1">
    <source>
        <dbReference type="ARBA" id="ARBA00005495"/>
    </source>
</evidence>
<dbReference type="Pfam" id="PF04828">
    <property type="entry name" value="GFA"/>
    <property type="match status" value="1"/>
</dbReference>
<dbReference type="PANTHER" id="PTHR33337">
    <property type="entry name" value="GFA DOMAIN-CONTAINING PROTEIN"/>
    <property type="match status" value="1"/>
</dbReference>
<dbReference type="Proteomes" id="UP000016930">
    <property type="component" value="Unassembled WGS sequence"/>
</dbReference>
<organism evidence="6 7">
    <name type="scientific">Ceriporiopsis subvermispora (strain B)</name>
    <name type="common">White-rot fungus</name>
    <name type="synonym">Gelatoporia subvermispora</name>
    <dbReference type="NCBI Taxonomy" id="914234"/>
    <lineage>
        <taxon>Eukaryota</taxon>
        <taxon>Fungi</taxon>
        <taxon>Dikarya</taxon>
        <taxon>Basidiomycota</taxon>
        <taxon>Agaricomycotina</taxon>
        <taxon>Agaricomycetes</taxon>
        <taxon>Polyporales</taxon>
        <taxon>Gelatoporiaceae</taxon>
        <taxon>Gelatoporia</taxon>
    </lineage>
</organism>